<dbReference type="InterPro" id="IPR029044">
    <property type="entry name" value="Nucleotide-diphossugar_trans"/>
</dbReference>
<keyword evidence="10 13" id="KW-1133">Transmembrane helix</keyword>
<sequence length="539" mass="60899">MEVKRPEIFDLFRIYRLLFITGIGIFAVLIYHFGMIEITDLSVNAVILLFAAACLGLFLRSLRRRLFFGKEISLHQSMSFEVVMQYLHFMSPLLPEKTFESEFLERETRIKSEKISLWLHSRVLGVYLICSLAGLLVSILYSSPVFSVFFAVSAAAALLTAVLRKHIGVLSYLNSVVFGVFVWGLEGIAVTSVFNHFVSPADSWAAYLILTAVIEFSPVPFAVGLAELPLLIFESPAVFWLCALFHFFRIVPVLALSAVYITRYKFKISDFFNPRIIEFLHRYPEEDVPDYEEVDGAPDVSIVIPAYNEEQRLPSFMKDVLNYIKANQSRLSIEVLIVDDGSSDNTVKVVQEFECKNPNVRLLRQVRNQGKGAAVRRGMLEANGRYGLYADADGATPISELDKFIPFIEKSDKIVIGSRNISAGDVQQEREGLRSVMGAAFYKMVNFLAVPGIKDTQCGFKMYRRDIIHKIFTRSLENGWAFDVELLYLAQLMGHSIVEVPVNWHEVEGSKISPVKDALKMLAAVFRIRSRQGGFLSDS</sequence>
<evidence type="ECO:0000313" key="15">
    <source>
        <dbReference type="EMBL" id="AQQ08899.1"/>
    </source>
</evidence>
<keyword evidence="11 13" id="KW-0472">Membrane</keyword>
<dbReference type="EMBL" id="CP019633">
    <property type="protein sequence ID" value="AQQ08899.1"/>
    <property type="molecule type" value="Genomic_DNA"/>
</dbReference>
<evidence type="ECO:0000313" key="16">
    <source>
        <dbReference type="Proteomes" id="UP000188273"/>
    </source>
</evidence>
<evidence type="ECO:0000256" key="8">
    <source>
        <dbReference type="ARBA" id="ARBA00022824"/>
    </source>
</evidence>
<comment type="similarity">
    <text evidence="3">Belongs to the glycosyltransferase 2 family.</text>
</comment>
<evidence type="ECO:0000256" key="11">
    <source>
        <dbReference type="ARBA" id="ARBA00023136"/>
    </source>
</evidence>
<dbReference type="AlphaFoldDB" id="A0A1Q2HMY3"/>
<comment type="catalytic activity">
    <reaction evidence="12">
        <text>a di-trans,poly-cis-dolichyl phosphate + UDP-alpha-D-glucose = a di-trans,poly-cis-dolichyl beta-D-glucosyl phosphate + UDP</text>
        <dbReference type="Rhea" id="RHEA:15401"/>
        <dbReference type="Rhea" id="RHEA-COMP:19498"/>
        <dbReference type="Rhea" id="RHEA-COMP:19502"/>
        <dbReference type="ChEBI" id="CHEBI:57525"/>
        <dbReference type="ChEBI" id="CHEBI:57683"/>
        <dbReference type="ChEBI" id="CHEBI:58223"/>
        <dbReference type="ChEBI" id="CHEBI:58885"/>
        <dbReference type="EC" id="2.4.1.117"/>
    </reaction>
    <physiologicalReaction direction="left-to-right" evidence="12">
        <dbReference type="Rhea" id="RHEA:15402"/>
    </physiologicalReaction>
</comment>
<organism evidence="15 16">
    <name type="scientific">Sedimentisphaera cyanobacteriorum</name>
    <dbReference type="NCBI Taxonomy" id="1940790"/>
    <lineage>
        <taxon>Bacteria</taxon>
        <taxon>Pseudomonadati</taxon>
        <taxon>Planctomycetota</taxon>
        <taxon>Phycisphaerae</taxon>
        <taxon>Sedimentisphaerales</taxon>
        <taxon>Sedimentisphaeraceae</taxon>
        <taxon>Sedimentisphaera</taxon>
    </lineage>
</organism>
<feature type="transmembrane region" description="Helical" evidence="13">
    <location>
        <begin position="41"/>
        <end position="59"/>
    </location>
</feature>
<dbReference type="GO" id="GO:0004581">
    <property type="term" value="F:dolichyl-phosphate beta-glucosyltransferase activity"/>
    <property type="evidence" value="ECO:0007669"/>
    <property type="project" value="UniProtKB-EC"/>
</dbReference>
<dbReference type="GO" id="GO:0006487">
    <property type="term" value="P:protein N-linked glycosylation"/>
    <property type="evidence" value="ECO:0007669"/>
    <property type="project" value="TreeGrafter"/>
</dbReference>
<evidence type="ECO:0000256" key="12">
    <source>
        <dbReference type="ARBA" id="ARBA00045097"/>
    </source>
</evidence>
<dbReference type="InterPro" id="IPR001173">
    <property type="entry name" value="Glyco_trans_2-like"/>
</dbReference>
<comment type="pathway">
    <text evidence="2">Protein modification; protein glycosylation.</text>
</comment>
<feature type="transmembrane region" description="Helical" evidence="13">
    <location>
        <begin position="145"/>
        <end position="163"/>
    </location>
</feature>
<feature type="transmembrane region" description="Helical" evidence="13">
    <location>
        <begin position="14"/>
        <end position="35"/>
    </location>
</feature>
<reference evidence="16" key="1">
    <citation type="submission" date="2017-02" db="EMBL/GenBank/DDBJ databases">
        <title>Comparative genomics and description of representatives of a novel lineage of planctomycetes thriving in anoxic sediments.</title>
        <authorList>
            <person name="Spring S."/>
            <person name="Bunk B."/>
            <person name="Sproer C."/>
            <person name="Klenk H.-P."/>
        </authorList>
    </citation>
    <scope>NUCLEOTIDE SEQUENCE [LARGE SCALE GENOMIC DNA]</scope>
    <source>
        <strain evidence="16">L21-RPul-D3</strain>
    </source>
</reference>
<evidence type="ECO:0000256" key="1">
    <source>
        <dbReference type="ARBA" id="ARBA00004389"/>
    </source>
</evidence>
<dbReference type="EC" id="2.4.1.117" evidence="4"/>
<keyword evidence="6 15" id="KW-0808">Transferase</keyword>
<dbReference type="PANTHER" id="PTHR10859">
    <property type="entry name" value="GLYCOSYL TRANSFERASE"/>
    <property type="match status" value="1"/>
</dbReference>
<dbReference type="InterPro" id="IPR035518">
    <property type="entry name" value="DPG_synthase"/>
</dbReference>
<evidence type="ECO:0000256" key="5">
    <source>
        <dbReference type="ARBA" id="ARBA00022676"/>
    </source>
</evidence>
<evidence type="ECO:0000256" key="2">
    <source>
        <dbReference type="ARBA" id="ARBA00004922"/>
    </source>
</evidence>
<dbReference type="STRING" id="1940790.L21SP3_00692"/>
<dbReference type="Proteomes" id="UP000188273">
    <property type="component" value="Chromosome"/>
</dbReference>
<dbReference type="CDD" id="cd04188">
    <property type="entry name" value="DPG_synthase"/>
    <property type="match status" value="1"/>
</dbReference>
<keyword evidence="7 13" id="KW-0812">Transmembrane</keyword>
<keyword evidence="5 15" id="KW-0328">Glycosyltransferase</keyword>
<protein>
    <recommendedName>
        <fullName evidence="4">dolichyl-phosphate beta-glucosyltransferase</fullName>
        <ecNumber evidence="4">2.4.1.117</ecNumber>
    </recommendedName>
</protein>
<evidence type="ECO:0000259" key="14">
    <source>
        <dbReference type="Pfam" id="PF00535"/>
    </source>
</evidence>
<keyword evidence="8" id="KW-0256">Endoplasmic reticulum</keyword>
<feature type="transmembrane region" description="Helical" evidence="13">
    <location>
        <begin position="175"/>
        <end position="198"/>
    </location>
</feature>
<gene>
    <name evidence="15" type="primary">arnC_2</name>
    <name evidence="15" type="ORF">L21SP3_00692</name>
</gene>
<dbReference type="KEGG" id="pbu:L21SP3_00692"/>
<feature type="transmembrane region" description="Helical" evidence="13">
    <location>
        <begin position="204"/>
        <end position="226"/>
    </location>
</feature>
<feature type="domain" description="Glycosyltransferase 2-like" evidence="14">
    <location>
        <begin position="301"/>
        <end position="472"/>
    </location>
</feature>
<keyword evidence="9" id="KW-0735">Signal-anchor</keyword>
<evidence type="ECO:0000256" key="10">
    <source>
        <dbReference type="ARBA" id="ARBA00022989"/>
    </source>
</evidence>
<keyword evidence="16" id="KW-1185">Reference proteome</keyword>
<accession>A0A1Q2HMY3</accession>
<feature type="transmembrane region" description="Helical" evidence="13">
    <location>
        <begin position="119"/>
        <end position="139"/>
    </location>
</feature>
<evidence type="ECO:0000256" key="6">
    <source>
        <dbReference type="ARBA" id="ARBA00022679"/>
    </source>
</evidence>
<comment type="subcellular location">
    <subcellularLocation>
        <location evidence="1">Endoplasmic reticulum membrane</location>
        <topology evidence="1">Single-pass membrane protein</topology>
    </subcellularLocation>
</comment>
<dbReference type="SUPFAM" id="SSF53448">
    <property type="entry name" value="Nucleotide-diphospho-sugar transferases"/>
    <property type="match status" value="1"/>
</dbReference>
<name>A0A1Q2HMY3_9BACT</name>
<dbReference type="Pfam" id="PF00535">
    <property type="entry name" value="Glycos_transf_2"/>
    <property type="match status" value="1"/>
</dbReference>
<evidence type="ECO:0000256" key="7">
    <source>
        <dbReference type="ARBA" id="ARBA00022692"/>
    </source>
</evidence>
<dbReference type="PANTHER" id="PTHR10859:SF91">
    <property type="entry name" value="DOLICHYL-PHOSPHATE BETA-GLUCOSYLTRANSFERASE"/>
    <property type="match status" value="1"/>
</dbReference>
<feature type="transmembrane region" description="Helical" evidence="13">
    <location>
        <begin position="238"/>
        <end position="261"/>
    </location>
</feature>
<proteinExistence type="inferred from homology"/>
<evidence type="ECO:0000256" key="13">
    <source>
        <dbReference type="SAM" id="Phobius"/>
    </source>
</evidence>
<evidence type="ECO:0000256" key="4">
    <source>
        <dbReference type="ARBA" id="ARBA00012583"/>
    </source>
</evidence>
<dbReference type="Gene3D" id="3.90.550.10">
    <property type="entry name" value="Spore Coat Polysaccharide Biosynthesis Protein SpsA, Chain A"/>
    <property type="match status" value="1"/>
</dbReference>
<evidence type="ECO:0000256" key="3">
    <source>
        <dbReference type="ARBA" id="ARBA00006739"/>
    </source>
</evidence>
<evidence type="ECO:0000256" key="9">
    <source>
        <dbReference type="ARBA" id="ARBA00022968"/>
    </source>
</evidence>